<evidence type="ECO:0000313" key="1">
    <source>
        <dbReference type="EMBL" id="SCM79912.1"/>
    </source>
</evidence>
<gene>
    <name evidence="1" type="ORF">KL86PLE_90704</name>
</gene>
<sequence>MTRKRITLAVTVTIPEWMTKRLAGREVRTLINEQCNWLSGGPYGEQVDETTVRAVAVKPMKKEGR</sequence>
<dbReference type="RefSeq" id="WP_288198815.1">
    <property type="nucleotide sequence ID" value="NZ_LT608334.1"/>
</dbReference>
<organism evidence="1">
    <name type="scientific">uncultured Pleomorphomonas sp</name>
    <dbReference type="NCBI Taxonomy" id="442121"/>
    <lineage>
        <taxon>Bacteria</taxon>
        <taxon>Pseudomonadati</taxon>
        <taxon>Pseudomonadota</taxon>
        <taxon>Alphaproteobacteria</taxon>
        <taxon>Hyphomicrobiales</taxon>
        <taxon>Pleomorphomonadaceae</taxon>
        <taxon>Pleomorphomonas</taxon>
        <taxon>environmental samples</taxon>
    </lineage>
</organism>
<accession>A0A212LQX2</accession>
<proteinExistence type="predicted"/>
<reference evidence="1" key="1">
    <citation type="submission" date="2016-08" db="EMBL/GenBank/DDBJ databases">
        <authorList>
            <person name="Seilhamer J.J."/>
        </authorList>
    </citation>
    <scope>NUCLEOTIDE SEQUENCE</scope>
    <source>
        <strain evidence="1">86</strain>
    </source>
</reference>
<name>A0A212LQX2_9HYPH</name>
<protein>
    <submittedName>
        <fullName evidence="1">Uncharacterized protein</fullName>
    </submittedName>
</protein>
<dbReference type="AlphaFoldDB" id="A0A212LQX2"/>
<dbReference type="EMBL" id="FMJD01000013">
    <property type="protein sequence ID" value="SCM79912.1"/>
    <property type="molecule type" value="Genomic_DNA"/>
</dbReference>